<dbReference type="InterPro" id="IPR002358">
    <property type="entry name" value="Ribosomal_uL6_CS"/>
</dbReference>
<dbReference type="EMBL" id="MGER01000035">
    <property type="protein sequence ID" value="OGL88366.1"/>
    <property type="molecule type" value="Genomic_DNA"/>
</dbReference>
<dbReference type="PIRSF" id="PIRSF002162">
    <property type="entry name" value="Ribosomal_L6"/>
    <property type="match status" value="1"/>
</dbReference>
<gene>
    <name evidence="6" type="primary">rplF</name>
    <name evidence="10" type="ORF">A3I42_01255</name>
</gene>
<dbReference type="PRINTS" id="PR00059">
    <property type="entry name" value="RIBOSOMALL6"/>
</dbReference>
<evidence type="ECO:0000256" key="1">
    <source>
        <dbReference type="ARBA" id="ARBA00009356"/>
    </source>
</evidence>
<sequence length="187" mass="20018">MSRIGKRPINIPSEVTANIKEQTITVKGPKGELSLTLHPHVRVKSEGSTLVVNVNDPELKDDKALWGLSARLIENMIIGVTKGFEKRLEINGVGYRAAVEGANLALNLGFSHPVSFPLPKGIATSVEKNVITVKGIEKQLVGEVAAQIRALRPPEPYKGKGIKYEGEVIRRKAGKQVKAAGAGTGGK</sequence>
<dbReference type="InterPro" id="IPR036789">
    <property type="entry name" value="Ribosomal_uL6-like_a/b-dom_sf"/>
</dbReference>
<evidence type="ECO:0000256" key="2">
    <source>
        <dbReference type="ARBA" id="ARBA00022730"/>
    </source>
</evidence>
<dbReference type="GO" id="GO:0019843">
    <property type="term" value="F:rRNA binding"/>
    <property type="evidence" value="ECO:0007669"/>
    <property type="project" value="UniProtKB-UniRule"/>
</dbReference>
<comment type="subunit">
    <text evidence="6">Part of the 50S ribosomal subunit.</text>
</comment>
<evidence type="ECO:0000256" key="4">
    <source>
        <dbReference type="ARBA" id="ARBA00022980"/>
    </source>
</evidence>
<evidence type="ECO:0000313" key="11">
    <source>
        <dbReference type="Proteomes" id="UP000178264"/>
    </source>
</evidence>
<keyword evidence="5 6" id="KW-0687">Ribonucleoprotein</keyword>
<evidence type="ECO:0000256" key="8">
    <source>
        <dbReference type="RuleBase" id="RU003870"/>
    </source>
</evidence>
<dbReference type="GO" id="GO:0002181">
    <property type="term" value="P:cytoplasmic translation"/>
    <property type="evidence" value="ECO:0007669"/>
    <property type="project" value="TreeGrafter"/>
</dbReference>
<dbReference type="HAMAP" id="MF_01365_B">
    <property type="entry name" value="Ribosomal_uL6_B"/>
    <property type="match status" value="1"/>
</dbReference>
<name>A0A1F7VCV8_9BACT</name>
<feature type="domain" description="Large ribosomal subunit protein uL6 alpha-beta" evidence="9">
    <location>
        <begin position="92"/>
        <end position="164"/>
    </location>
</feature>
<dbReference type="Pfam" id="PF00347">
    <property type="entry name" value="Ribosomal_L6"/>
    <property type="match status" value="2"/>
</dbReference>
<reference evidence="10 11" key="1">
    <citation type="journal article" date="2016" name="Nat. Commun.">
        <title>Thousands of microbial genomes shed light on interconnected biogeochemical processes in an aquifer system.</title>
        <authorList>
            <person name="Anantharaman K."/>
            <person name="Brown C.T."/>
            <person name="Hug L.A."/>
            <person name="Sharon I."/>
            <person name="Castelle C.J."/>
            <person name="Probst A.J."/>
            <person name="Thomas B.C."/>
            <person name="Singh A."/>
            <person name="Wilkins M.J."/>
            <person name="Karaoz U."/>
            <person name="Brodie E.L."/>
            <person name="Williams K.H."/>
            <person name="Hubbard S.S."/>
            <person name="Banfield J.F."/>
        </authorList>
    </citation>
    <scope>NUCLEOTIDE SEQUENCE [LARGE SCALE GENOMIC DNA]</scope>
</reference>
<dbReference type="InterPro" id="IPR020040">
    <property type="entry name" value="Ribosomal_uL6_a/b-dom"/>
</dbReference>
<organism evidence="10 11">
    <name type="scientific">Candidatus Uhrbacteria bacterium RIFCSPLOWO2_02_FULL_49_11</name>
    <dbReference type="NCBI Taxonomy" id="1802409"/>
    <lineage>
        <taxon>Bacteria</taxon>
        <taxon>Candidatus Uhriibacteriota</taxon>
    </lineage>
</organism>
<dbReference type="AlphaFoldDB" id="A0A1F7VCV8"/>
<dbReference type="PROSITE" id="PS00525">
    <property type="entry name" value="RIBOSOMAL_L6_1"/>
    <property type="match status" value="1"/>
</dbReference>
<evidence type="ECO:0000256" key="6">
    <source>
        <dbReference type="HAMAP-Rule" id="MF_01365"/>
    </source>
</evidence>
<dbReference type="PANTHER" id="PTHR11655:SF14">
    <property type="entry name" value="LARGE RIBOSOMAL SUBUNIT PROTEIN UL6M"/>
    <property type="match status" value="1"/>
</dbReference>
<dbReference type="FunFam" id="3.90.930.12:FF:000002">
    <property type="entry name" value="50S ribosomal protein L6"/>
    <property type="match status" value="1"/>
</dbReference>
<dbReference type="InterPro" id="IPR000702">
    <property type="entry name" value="Ribosomal_uL6-like"/>
</dbReference>
<comment type="function">
    <text evidence="6 8">This protein binds to the 23S rRNA, and is important in its secondary structure. It is located near the subunit interface in the base of the L7/L12 stalk, and near the tRNA binding site of the peptidyltransferase center.</text>
</comment>
<dbReference type="PANTHER" id="PTHR11655">
    <property type="entry name" value="60S/50S RIBOSOMAL PROTEIN L6/L9"/>
    <property type="match status" value="1"/>
</dbReference>
<dbReference type="Gene3D" id="3.90.930.12">
    <property type="entry name" value="Ribosomal protein L6, alpha-beta domain"/>
    <property type="match status" value="2"/>
</dbReference>
<comment type="similarity">
    <text evidence="1 6 7">Belongs to the universal ribosomal protein uL6 family.</text>
</comment>
<dbReference type="Proteomes" id="UP000178264">
    <property type="component" value="Unassembled WGS sequence"/>
</dbReference>
<evidence type="ECO:0000256" key="7">
    <source>
        <dbReference type="RuleBase" id="RU003869"/>
    </source>
</evidence>
<dbReference type="InterPro" id="IPR019906">
    <property type="entry name" value="Ribosomal_uL6_bac-type"/>
</dbReference>
<evidence type="ECO:0000259" key="9">
    <source>
        <dbReference type="Pfam" id="PF00347"/>
    </source>
</evidence>
<keyword evidence="2 6" id="KW-0699">rRNA-binding</keyword>
<proteinExistence type="inferred from homology"/>
<protein>
    <recommendedName>
        <fullName evidence="6">Large ribosomal subunit protein uL6</fullName>
    </recommendedName>
</protein>
<comment type="caution">
    <text evidence="10">The sequence shown here is derived from an EMBL/GenBank/DDBJ whole genome shotgun (WGS) entry which is preliminary data.</text>
</comment>
<dbReference type="NCBIfam" id="TIGR03654">
    <property type="entry name" value="L6_bact"/>
    <property type="match status" value="1"/>
</dbReference>
<dbReference type="GO" id="GO:0003735">
    <property type="term" value="F:structural constituent of ribosome"/>
    <property type="evidence" value="ECO:0007669"/>
    <property type="project" value="UniProtKB-UniRule"/>
</dbReference>
<evidence type="ECO:0000313" key="10">
    <source>
        <dbReference type="EMBL" id="OGL88366.1"/>
    </source>
</evidence>
<dbReference type="FunFam" id="3.90.930.12:FF:000001">
    <property type="entry name" value="50S ribosomal protein L6"/>
    <property type="match status" value="1"/>
</dbReference>
<accession>A0A1F7VCV8</accession>
<feature type="domain" description="Large ribosomal subunit protein uL6 alpha-beta" evidence="9">
    <location>
        <begin position="11"/>
        <end position="83"/>
    </location>
</feature>
<keyword evidence="4 6" id="KW-0689">Ribosomal protein</keyword>
<dbReference type="SUPFAM" id="SSF56053">
    <property type="entry name" value="Ribosomal protein L6"/>
    <property type="match status" value="2"/>
</dbReference>
<evidence type="ECO:0000256" key="5">
    <source>
        <dbReference type="ARBA" id="ARBA00023274"/>
    </source>
</evidence>
<keyword evidence="3 6" id="KW-0694">RNA-binding</keyword>
<dbReference type="GO" id="GO:0022625">
    <property type="term" value="C:cytosolic large ribosomal subunit"/>
    <property type="evidence" value="ECO:0007669"/>
    <property type="project" value="UniProtKB-UniRule"/>
</dbReference>
<evidence type="ECO:0000256" key="3">
    <source>
        <dbReference type="ARBA" id="ARBA00022884"/>
    </source>
</evidence>